<organism evidence="9">
    <name type="scientific">uncultured Friedmanniella sp</name>
    <dbReference type="NCBI Taxonomy" id="335381"/>
    <lineage>
        <taxon>Bacteria</taxon>
        <taxon>Bacillati</taxon>
        <taxon>Actinomycetota</taxon>
        <taxon>Actinomycetes</taxon>
        <taxon>Propionibacteriales</taxon>
        <taxon>Nocardioidaceae</taxon>
        <taxon>Friedmanniella</taxon>
        <taxon>environmental samples</taxon>
    </lineage>
</organism>
<evidence type="ECO:0000256" key="3">
    <source>
        <dbReference type="ARBA" id="ARBA00022448"/>
    </source>
</evidence>
<feature type="transmembrane region" description="Helical" evidence="8">
    <location>
        <begin position="409"/>
        <end position="428"/>
    </location>
</feature>
<feature type="transmembrane region" description="Helical" evidence="8">
    <location>
        <begin position="16"/>
        <end position="36"/>
    </location>
</feature>
<keyword evidence="5 8" id="KW-0812">Transmembrane</keyword>
<feature type="transmembrane region" description="Helical" evidence="8">
    <location>
        <begin position="199"/>
        <end position="217"/>
    </location>
</feature>
<evidence type="ECO:0000256" key="2">
    <source>
        <dbReference type="ARBA" id="ARBA00010199"/>
    </source>
</evidence>
<dbReference type="CDD" id="cd13136">
    <property type="entry name" value="MATE_DinF_like"/>
    <property type="match status" value="1"/>
</dbReference>
<dbReference type="EMBL" id="CADCTT010000302">
    <property type="protein sequence ID" value="CAA9322204.1"/>
    <property type="molecule type" value="Genomic_DNA"/>
</dbReference>
<feature type="transmembrane region" description="Helical" evidence="8">
    <location>
        <begin position="48"/>
        <end position="71"/>
    </location>
</feature>
<dbReference type="PANTHER" id="PTHR42893:SF46">
    <property type="entry name" value="PROTEIN DETOXIFICATION 44, CHLOROPLASTIC"/>
    <property type="match status" value="1"/>
</dbReference>
<evidence type="ECO:0000313" key="9">
    <source>
        <dbReference type="EMBL" id="CAA9322204.1"/>
    </source>
</evidence>
<evidence type="ECO:0000256" key="8">
    <source>
        <dbReference type="SAM" id="Phobius"/>
    </source>
</evidence>
<proteinExistence type="inferred from homology"/>
<comment type="subcellular location">
    <subcellularLocation>
        <location evidence="1">Cell membrane</location>
        <topology evidence="1">Multi-pass membrane protein</topology>
    </subcellularLocation>
</comment>
<dbReference type="InterPro" id="IPR048279">
    <property type="entry name" value="MdtK-like"/>
</dbReference>
<name>A0A6J4L4B4_9ACTN</name>
<keyword evidence="4" id="KW-1003">Cell membrane</keyword>
<dbReference type="NCBIfam" id="TIGR00797">
    <property type="entry name" value="matE"/>
    <property type="match status" value="1"/>
</dbReference>
<comment type="similarity">
    <text evidence="2">Belongs to the multi antimicrobial extrusion (MATE) (TC 2.A.66.1) family.</text>
</comment>
<feature type="transmembrane region" description="Helical" evidence="8">
    <location>
        <begin position="315"/>
        <end position="337"/>
    </location>
</feature>
<keyword evidence="7 8" id="KW-0472">Membrane</keyword>
<evidence type="ECO:0000256" key="1">
    <source>
        <dbReference type="ARBA" id="ARBA00004651"/>
    </source>
</evidence>
<keyword evidence="3" id="KW-0813">Transport</keyword>
<dbReference type="GO" id="GO:0015297">
    <property type="term" value="F:antiporter activity"/>
    <property type="evidence" value="ECO:0007669"/>
    <property type="project" value="InterPro"/>
</dbReference>
<dbReference type="PIRSF" id="PIRSF006603">
    <property type="entry name" value="DinF"/>
    <property type="match status" value="1"/>
</dbReference>
<evidence type="ECO:0000256" key="5">
    <source>
        <dbReference type="ARBA" id="ARBA00022692"/>
    </source>
</evidence>
<feature type="transmembrane region" description="Helical" evidence="8">
    <location>
        <begin position="92"/>
        <end position="115"/>
    </location>
</feature>
<evidence type="ECO:0000256" key="7">
    <source>
        <dbReference type="ARBA" id="ARBA00023136"/>
    </source>
</evidence>
<feature type="transmembrane region" description="Helical" evidence="8">
    <location>
        <begin position="349"/>
        <end position="370"/>
    </location>
</feature>
<gene>
    <name evidence="9" type="ORF">AVDCRST_MAG61-2420</name>
</gene>
<dbReference type="GO" id="GO:0042910">
    <property type="term" value="F:xenobiotic transmembrane transporter activity"/>
    <property type="evidence" value="ECO:0007669"/>
    <property type="project" value="InterPro"/>
</dbReference>
<sequence>MAIKRQESTRSLDREIFALAIPAFATLVSEPLLLLADSAIVGHLGTSQLAGLGVAANIIGILAGLCIFLAYGTTGTVARRLGAGDRPAALAGGIDGMVLGVGLGIALCVALQLLLPTVIGWYGVGPEVADAATRYLRVAACGLPSVLLLLASTGVLRGLQDTRTPLYVAVTTNLVNIVLNLALVYGLGLGIAGSALGTLIAQTGAAVYLAAIVVRGARREHSEIRLRLGGVLSAARSGIWLVARTATLHAAITLTTLVAATGGAVALAAHQVVSSLWMLLAFALDALAIAGQAIIGRQLGAGEVVQAREITQRMVGWGVVCGIGFGALLLLARPLYIWVFSPDPDVQQLVGRVLVAVAVVTPIAGVVFVLDGVLIGAGDGRYLALAGLIALLSYAPLALIVAAQRGGLVWLWVAYGGFITARMITLVVRARSDRWIRVGAF</sequence>
<reference evidence="9" key="1">
    <citation type="submission" date="2020-02" db="EMBL/GenBank/DDBJ databases">
        <authorList>
            <person name="Meier V. D."/>
        </authorList>
    </citation>
    <scope>NUCLEOTIDE SEQUENCE</scope>
    <source>
        <strain evidence="9">AVDCRST_MAG61</strain>
    </source>
</reference>
<dbReference type="InterPro" id="IPR002528">
    <property type="entry name" value="MATE_fam"/>
</dbReference>
<keyword evidence="6 8" id="KW-1133">Transmembrane helix</keyword>
<protein>
    <submittedName>
        <fullName evidence="9">DNA-damage-inducible protein F</fullName>
    </submittedName>
</protein>
<feature type="transmembrane region" description="Helical" evidence="8">
    <location>
        <begin position="166"/>
        <end position="187"/>
    </location>
</feature>
<dbReference type="PANTHER" id="PTHR42893">
    <property type="entry name" value="PROTEIN DETOXIFICATION 44, CHLOROPLASTIC-RELATED"/>
    <property type="match status" value="1"/>
</dbReference>
<evidence type="ECO:0000256" key="4">
    <source>
        <dbReference type="ARBA" id="ARBA00022475"/>
    </source>
</evidence>
<feature type="transmembrane region" description="Helical" evidence="8">
    <location>
        <begin position="246"/>
        <end position="269"/>
    </location>
</feature>
<dbReference type="GO" id="GO:0005886">
    <property type="term" value="C:plasma membrane"/>
    <property type="evidence" value="ECO:0007669"/>
    <property type="project" value="UniProtKB-SubCell"/>
</dbReference>
<feature type="transmembrane region" description="Helical" evidence="8">
    <location>
        <begin position="275"/>
        <end position="295"/>
    </location>
</feature>
<feature type="transmembrane region" description="Helical" evidence="8">
    <location>
        <begin position="382"/>
        <end position="403"/>
    </location>
</feature>
<dbReference type="InterPro" id="IPR044644">
    <property type="entry name" value="DinF-like"/>
</dbReference>
<accession>A0A6J4L4B4</accession>
<feature type="transmembrane region" description="Helical" evidence="8">
    <location>
        <begin position="135"/>
        <end position="159"/>
    </location>
</feature>
<evidence type="ECO:0000256" key="6">
    <source>
        <dbReference type="ARBA" id="ARBA00022989"/>
    </source>
</evidence>
<dbReference type="AlphaFoldDB" id="A0A6J4L4B4"/>
<dbReference type="Pfam" id="PF01554">
    <property type="entry name" value="MatE"/>
    <property type="match status" value="2"/>
</dbReference>